<proteinExistence type="predicted"/>
<dbReference type="Proteomes" id="UP001200307">
    <property type="component" value="Unassembled WGS sequence"/>
</dbReference>
<name>A0AAW4YES0_9BACT</name>
<comment type="caution">
    <text evidence="1">The sequence shown here is derived from an EMBL/GenBank/DDBJ whole genome shotgun (WGS) entry which is preliminary data.</text>
</comment>
<dbReference type="RefSeq" id="WP_233338690.1">
    <property type="nucleotide sequence ID" value="NZ_JAJTVO010000004.1"/>
</dbReference>
<accession>A0AAW4YES0</accession>
<dbReference type="AlphaFoldDB" id="A0AAW4YES0"/>
<sequence length="160" mass="18200">MNQIDLDTLITLIGIWENERLVRLPAENLPFFSQGGWEGWLQVELAMYFTGANYNVVREQHAYNDNRRADLVFNNQIPGVADIVVEIKCESINVEKAEDFCWKVLVDEFKLSTLPNGKCGLMLVGATEPELEKELVGAGYTLVPTIQHNMHIYFKVIKIA</sequence>
<evidence type="ECO:0000313" key="1">
    <source>
        <dbReference type="EMBL" id="MCE4121370.1"/>
    </source>
</evidence>
<gene>
    <name evidence="1" type="ORF">LYY06_03685</name>
</gene>
<dbReference type="EMBL" id="JAJTVO010000004">
    <property type="protein sequence ID" value="MCE4121370.1"/>
    <property type="molecule type" value="Genomic_DNA"/>
</dbReference>
<evidence type="ECO:0000313" key="2">
    <source>
        <dbReference type="Proteomes" id="UP001200307"/>
    </source>
</evidence>
<organism evidence="1 2">
    <name type="scientific">Segatella copri</name>
    <dbReference type="NCBI Taxonomy" id="165179"/>
    <lineage>
        <taxon>Bacteria</taxon>
        <taxon>Pseudomonadati</taxon>
        <taxon>Bacteroidota</taxon>
        <taxon>Bacteroidia</taxon>
        <taxon>Bacteroidales</taxon>
        <taxon>Prevotellaceae</taxon>
        <taxon>Segatella</taxon>
    </lineage>
</organism>
<reference evidence="1" key="1">
    <citation type="submission" date="2021-12" db="EMBL/GenBank/DDBJ databases">
        <authorList>
            <person name="Lv X."/>
        </authorList>
    </citation>
    <scope>NUCLEOTIDE SEQUENCE</scope>
    <source>
        <strain evidence="1">HF2106</strain>
    </source>
</reference>
<protein>
    <submittedName>
        <fullName evidence="1">Uncharacterized protein</fullName>
    </submittedName>
</protein>